<comment type="caution">
    <text evidence="2">The sequence shown here is derived from an EMBL/GenBank/DDBJ whole genome shotgun (WGS) entry which is preliminary data.</text>
</comment>
<proteinExistence type="predicted"/>
<sequence>MPLVCSGLLLLADCSSPSRTYARRLTNYTGDCPCISGPGYSCPVIIFELVLLGPWYQTHSHLAARGQSIGHPC</sequence>
<feature type="signal peptide" evidence="1">
    <location>
        <begin position="1"/>
        <end position="22"/>
    </location>
</feature>
<keyword evidence="3" id="KW-1185">Reference proteome</keyword>
<accession>A0AAD7H4P5</accession>
<organism evidence="2 3">
    <name type="scientific">Mycena metata</name>
    <dbReference type="NCBI Taxonomy" id="1033252"/>
    <lineage>
        <taxon>Eukaryota</taxon>
        <taxon>Fungi</taxon>
        <taxon>Dikarya</taxon>
        <taxon>Basidiomycota</taxon>
        <taxon>Agaricomycotina</taxon>
        <taxon>Agaricomycetes</taxon>
        <taxon>Agaricomycetidae</taxon>
        <taxon>Agaricales</taxon>
        <taxon>Marasmiineae</taxon>
        <taxon>Mycenaceae</taxon>
        <taxon>Mycena</taxon>
    </lineage>
</organism>
<evidence type="ECO:0000313" key="3">
    <source>
        <dbReference type="Proteomes" id="UP001215598"/>
    </source>
</evidence>
<dbReference type="Proteomes" id="UP001215598">
    <property type="component" value="Unassembled WGS sequence"/>
</dbReference>
<evidence type="ECO:0000256" key="1">
    <source>
        <dbReference type="SAM" id="SignalP"/>
    </source>
</evidence>
<dbReference type="AlphaFoldDB" id="A0AAD7H4P5"/>
<name>A0AAD7H4P5_9AGAR</name>
<keyword evidence="1" id="KW-0732">Signal</keyword>
<evidence type="ECO:0000313" key="2">
    <source>
        <dbReference type="EMBL" id="KAJ7712312.1"/>
    </source>
</evidence>
<reference evidence="2" key="1">
    <citation type="submission" date="2023-03" db="EMBL/GenBank/DDBJ databases">
        <title>Massive genome expansion in bonnet fungi (Mycena s.s.) driven by repeated elements and novel gene families across ecological guilds.</title>
        <authorList>
            <consortium name="Lawrence Berkeley National Laboratory"/>
            <person name="Harder C.B."/>
            <person name="Miyauchi S."/>
            <person name="Viragh M."/>
            <person name="Kuo A."/>
            <person name="Thoen E."/>
            <person name="Andreopoulos B."/>
            <person name="Lu D."/>
            <person name="Skrede I."/>
            <person name="Drula E."/>
            <person name="Henrissat B."/>
            <person name="Morin E."/>
            <person name="Kohler A."/>
            <person name="Barry K."/>
            <person name="LaButti K."/>
            <person name="Morin E."/>
            <person name="Salamov A."/>
            <person name="Lipzen A."/>
            <person name="Mereny Z."/>
            <person name="Hegedus B."/>
            <person name="Baldrian P."/>
            <person name="Stursova M."/>
            <person name="Weitz H."/>
            <person name="Taylor A."/>
            <person name="Grigoriev I.V."/>
            <person name="Nagy L.G."/>
            <person name="Martin F."/>
            <person name="Kauserud H."/>
        </authorList>
    </citation>
    <scope>NUCLEOTIDE SEQUENCE</scope>
    <source>
        <strain evidence="2">CBHHK182m</strain>
    </source>
</reference>
<gene>
    <name evidence="2" type="ORF">B0H16DRAFT_1625241</name>
</gene>
<feature type="chain" id="PRO_5042009566" description="Secreted protein" evidence="1">
    <location>
        <begin position="23"/>
        <end position="73"/>
    </location>
</feature>
<evidence type="ECO:0008006" key="4">
    <source>
        <dbReference type="Google" id="ProtNLM"/>
    </source>
</evidence>
<dbReference type="EMBL" id="JARKIB010000369">
    <property type="protein sequence ID" value="KAJ7712312.1"/>
    <property type="molecule type" value="Genomic_DNA"/>
</dbReference>
<protein>
    <recommendedName>
        <fullName evidence="4">Secreted protein</fullName>
    </recommendedName>
</protein>